<accession>U2MA27</accession>
<evidence type="ECO:0000313" key="2">
    <source>
        <dbReference type="Proteomes" id="UP000016662"/>
    </source>
</evidence>
<dbReference type="PATRIC" id="fig|411473.3.peg.1196"/>
<gene>
    <name evidence="1" type="ORF">RUMCAL_01479</name>
</gene>
<dbReference type="Proteomes" id="UP000016662">
    <property type="component" value="Unassembled WGS sequence"/>
</dbReference>
<dbReference type="EMBL" id="AWVF01000182">
    <property type="protein sequence ID" value="ERJ96163.1"/>
    <property type="molecule type" value="Genomic_DNA"/>
</dbReference>
<organism evidence="1 2">
    <name type="scientific">Ruminococcus callidus ATCC 27760</name>
    <dbReference type="NCBI Taxonomy" id="411473"/>
    <lineage>
        <taxon>Bacteria</taxon>
        <taxon>Bacillati</taxon>
        <taxon>Bacillota</taxon>
        <taxon>Clostridia</taxon>
        <taxon>Eubacteriales</taxon>
        <taxon>Oscillospiraceae</taxon>
        <taxon>Ruminococcus</taxon>
    </lineage>
</organism>
<name>U2MA27_9FIRM</name>
<dbReference type="HOGENOM" id="CLU_103675_0_0_9"/>
<evidence type="ECO:0008006" key="3">
    <source>
        <dbReference type="Google" id="ProtNLM"/>
    </source>
</evidence>
<keyword evidence="2" id="KW-1185">Reference proteome</keyword>
<sequence>MQEENMMKMSKMATPPIMDPHTANILICYLLYKIDKPVQVSHLYDIAVGSNIINYFAYQDSISYLTEHNSVAVRQNEKAVDYYVLTENGIRTAKELRNYVGKAYRDKLVSAAFHYFARIKRESEVKIEYIPLKKGYYVHVRCLDIEDDLLDMKLYAPDYTQAKYLGEQIMLNPAGFYGKILDAAFSNQEEPYDLSDI</sequence>
<dbReference type="AlphaFoldDB" id="U2MA27"/>
<protein>
    <recommendedName>
        <fullName evidence="3">DUF4364 domain-containing protein</fullName>
    </recommendedName>
</protein>
<dbReference type="eggNOG" id="COG3432">
    <property type="taxonomic scope" value="Bacteria"/>
</dbReference>
<proteinExistence type="predicted"/>
<evidence type="ECO:0000313" key="1">
    <source>
        <dbReference type="EMBL" id="ERJ96163.1"/>
    </source>
</evidence>
<comment type="caution">
    <text evidence="1">The sequence shown here is derived from an EMBL/GenBank/DDBJ whole genome shotgun (WGS) entry which is preliminary data.</text>
</comment>
<reference evidence="1 2" key="1">
    <citation type="submission" date="2013-07" db="EMBL/GenBank/DDBJ databases">
        <authorList>
            <person name="Weinstock G."/>
            <person name="Sodergren E."/>
            <person name="Wylie T."/>
            <person name="Fulton L."/>
            <person name="Fulton R."/>
            <person name="Fronick C."/>
            <person name="O'Laughlin M."/>
            <person name="Godfrey J."/>
            <person name="Miner T."/>
            <person name="Herter B."/>
            <person name="Appelbaum E."/>
            <person name="Cordes M."/>
            <person name="Lek S."/>
            <person name="Wollam A."/>
            <person name="Pepin K.H."/>
            <person name="Palsikar V.B."/>
            <person name="Mitreva M."/>
            <person name="Wilson R.K."/>
        </authorList>
    </citation>
    <scope>NUCLEOTIDE SEQUENCE [LARGE SCALE GENOMIC DNA]</scope>
    <source>
        <strain evidence="1 2">ATCC 27760</strain>
    </source>
</reference>
<dbReference type="STRING" id="411473.RUMCAL_01479"/>
<dbReference type="InterPro" id="IPR025374">
    <property type="entry name" value="DUF4364"/>
</dbReference>
<dbReference type="Pfam" id="PF14277">
    <property type="entry name" value="DUF4364"/>
    <property type="match status" value="1"/>
</dbReference>